<dbReference type="RefSeq" id="WP_269333222.1">
    <property type="nucleotide sequence ID" value="NZ_JAMZFT010000002.1"/>
</dbReference>
<dbReference type="AlphaFoldDB" id="A0A9J6PLN3"/>
<sequence>MRSYQLTGFETPLAEATEPLPEPKGAEVLLKVLGAGVCHSDVHIWEGAYDLGHGRKLSFEGRVHFPLTMGHETAGEVVATGPDATGVKPGDKVLAFSWIGCGDCPVCAGGQENYCGRPRFLGVNRAGGYADHLLVPDARYLVPLDGLDPVKAAPLNCSGLTTYSALGKLGADLSRHMLVVMGAGGLGLMALGLMGMMGAKGAVVVEPDPAKREAALKAGAVAAVDPGAEDAAAQIRKAAGGTVHIVLDLVGSGSSLDLGIELLARGGKVVVVGLLGGDVTIPVPYIPMRAITIQGSYVGTLEELRALVDLVKAHGLPEVPIECRPFAEAGRSLADLRAGKVVGRVVLTP</sequence>
<dbReference type="GO" id="GO:0005737">
    <property type="term" value="C:cytoplasm"/>
    <property type="evidence" value="ECO:0007669"/>
    <property type="project" value="TreeGrafter"/>
</dbReference>
<feature type="domain" description="Enoyl reductase (ER)" evidence="8">
    <location>
        <begin position="8"/>
        <end position="347"/>
    </location>
</feature>
<dbReference type="InterPro" id="IPR020843">
    <property type="entry name" value="ER"/>
</dbReference>
<evidence type="ECO:0000259" key="8">
    <source>
        <dbReference type="SMART" id="SM00829"/>
    </source>
</evidence>
<dbReference type="Pfam" id="PF08240">
    <property type="entry name" value="ADH_N"/>
    <property type="match status" value="1"/>
</dbReference>
<dbReference type="SUPFAM" id="SSF50129">
    <property type="entry name" value="GroES-like"/>
    <property type="match status" value="1"/>
</dbReference>
<evidence type="ECO:0000256" key="3">
    <source>
        <dbReference type="ARBA" id="ARBA00013190"/>
    </source>
</evidence>
<dbReference type="Proteomes" id="UP001055804">
    <property type="component" value="Unassembled WGS sequence"/>
</dbReference>
<evidence type="ECO:0000256" key="7">
    <source>
        <dbReference type="RuleBase" id="RU361277"/>
    </source>
</evidence>
<dbReference type="GO" id="GO:0004022">
    <property type="term" value="F:alcohol dehydrogenase (NAD+) activity"/>
    <property type="evidence" value="ECO:0007669"/>
    <property type="project" value="UniProtKB-EC"/>
</dbReference>
<dbReference type="EC" id="1.1.1.1" evidence="3"/>
<comment type="caution">
    <text evidence="9">The sequence shown here is derived from an EMBL/GenBank/DDBJ whole genome shotgun (WGS) entry which is preliminary data.</text>
</comment>
<dbReference type="InterPro" id="IPR013154">
    <property type="entry name" value="ADH-like_N"/>
</dbReference>
<comment type="cofactor">
    <cofactor evidence="1 7">
        <name>Zn(2+)</name>
        <dbReference type="ChEBI" id="CHEBI:29105"/>
    </cofactor>
</comment>
<gene>
    <name evidence="9" type="ORF">NJQ99_11080</name>
</gene>
<dbReference type="InterPro" id="IPR013149">
    <property type="entry name" value="ADH-like_C"/>
</dbReference>
<dbReference type="SMART" id="SM00829">
    <property type="entry name" value="PKS_ER"/>
    <property type="match status" value="1"/>
</dbReference>
<evidence type="ECO:0000313" key="10">
    <source>
        <dbReference type="Proteomes" id="UP001055804"/>
    </source>
</evidence>
<evidence type="ECO:0000313" key="9">
    <source>
        <dbReference type="EMBL" id="MCP1336954.1"/>
    </source>
</evidence>
<dbReference type="PANTHER" id="PTHR42940:SF8">
    <property type="entry name" value="VACUOLAR PROTEIN SORTING-ASSOCIATED PROTEIN 11"/>
    <property type="match status" value="1"/>
</dbReference>
<dbReference type="PROSITE" id="PS00059">
    <property type="entry name" value="ADH_ZINC"/>
    <property type="match status" value="1"/>
</dbReference>
<comment type="similarity">
    <text evidence="2 7">Belongs to the zinc-containing alcohol dehydrogenase family.</text>
</comment>
<dbReference type="InterPro" id="IPR011032">
    <property type="entry name" value="GroES-like_sf"/>
</dbReference>
<protein>
    <recommendedName>
        <fullName evidence="3">alcohol dehydrogenase</fullName>
        <ecNumber evidence="3">1.1.1.1</ecNumber>
    </recommendedName>
</protein>
<dbReference type="EMBL" id="JAMZFT010000002">
    <property type="protein sequence ID" value="MCP1336954.1"/>
    <property type="molecule type" value="Genomic_DNA"/>
</dbReference>
<dbReference type="Gene3D" id="3.40.50.720">
    <property type="entry name" value="NAD(P)-binding Rossmann-like Domain"/>
    <property type="match status" value="1"/>
</dbReference>
<keyword evidence="6" id="KW-0560">Oxidoreductase</keyword>
<dbReference type="Pfam" id="PF00107">
    <property type="entry name" value="ADH_zinc_N"/>
    <property type="match status" value="1"/>
</dbReference>
<evidence type="ECO:0000256" key="2">
    <source>
        <dbReference type="ARBA" id="ARBA00008072"/>
    </source>
</evidence>
<evidence type="ECO:0000256" key="5">
    <source>
        <dbReference type="ARBA" id="ARBA00022833"/>
    </source>
</evidence>
<reference evidence="9" key="1">
    <citation type="submission" date="2022-06" db="EMBL/GenBank/DDBJ databases">
        <title>Isolation and Genomics of Futiania mangrovii gen. nov., sp. nov., a Rare and Metabolically-versatile member in the Class Alphaproteobacteria.</title>
        <authorList>
            <person name="Liu L."/>
            <person name="Huang W.-C."/>
            <person name="Pan J."/>
            <person name="Li J."/>
            <person name="Huang Y."/>
            <person name="Du H."/>
            <person name="Liu Y."/>
            <person name="Li M."/>
        </authorList>
    </citation>
    <scope>NUCLEOTIDE SEQUENCE</scope>
    <source>
        <strain evidence="9">FT118</strain>
    </source>
</reference>
<evidence type="ECO:0000256" key="1">
    <source>
        <dbReference type="ARBA" id="ARBA00001947"/>
    </source>
</evidence>
<dbReference type="InterPro" id="IPR036291">
    <property type="entry name" value="NAD(P)-bd_dom_sf"/>
</dbReference>
<keyword evidence="4 7" id="KW-0479">Metal-binding</keyword>
<keyword evidence="5 7" id="KW-0862">Zinc</keyword>
<dbReference type="CDD" id="cd08240">
    <property type="entry name" value="6_hydroxyhexanoate_dh_like"/>
    <property type="match status" value="1"/>
</dbReference>
<keyword evidence="10" id="KW-1185">Reference proteome</keyword>
<organism evidence="9 10">
    <name type="scientific">Futiania mangrovi</name>
    <dbReference type="NCBI Taxonomy" id="2959716"/>
    <lineage>
        <taxon>Bacteria</taxon>
        <taxon>Pseudomonadati</taxon>
        <taxon>Pseudomonadota</taxon>
        <taxon>Alphaproteobacteria</taxon>
        <taxon>Futianiales</taxon>
        <taxon>Futianiaceae</taxon>
        <taxon>Futiania</taxon>
    </lineage>
</organism>
<evidence type="ECO:0000256" key="4">
    <source>
        <dbReference type="ARBA" id="ARBA00022723"/>
    </source>
</evidence>
<dbReference type="InterPro" id="IPR002328">
    <property type="entry name" value="ADH_Zn_CS"/>
</dbReference>
<accession>A0A9J6PLN3</accession>
<name>A0A9J6PLN3_9PROT</name>
<dbReference type="GO" id="GO:0008270">
    <property type="term" value="F:zinc ion binding"/>
    <property type="evidence" value="ECO:0007669"/>
    <property type="project" value="InterPro"/>
</dbReference>
<dbReference type="SUPFAM" id="SSF51735">
    <property type="entry name" value="NAD(P)-binding Rossmann-fold domains"/>
    <property type="match status" value="1"/>
</dbReference>
<proteinExistence type="inferred from homology"/>
<dbReference type="Gene3D" id="3.90.180.10">
    <property type="entry name" value="Medium-chain alcohol dehydrogenases, catalytic domain"/>
    <property type="match status" value="1"/>
</dbReference>
<evidence type="ECO:0000256" key="6">
    <source>
        <dbReference type="ARBA" id="ARBA00023002"/>
    </source>
</evidence>
<dbReference type="PANTHER" id="PTHR42940">
    <property type="entry name" value="ALCOHOL DEHYDROGENASE 1-RELATED"/>
    <property type="match status" value="1"/>
</dbReference>